<sequence length="106" mass="11445">MRILVHILMMLILLTGMQPVGQTMPSVEQDAQMMQMDHGCCDEPESMEEACCEGCDQFHCSFSISSVALTGASDRPPATSGQGSYLSGAFHPLANLPADLFRPPRA</sequence>
<evidence type="ECO:0000313" key="3">
    <source>
        <dbReference type="Proteomes" id="UP000664654"/>
    </source>
</evidence>
<feature type="signal peptide" evidence="1">
    <location>
        <begin position="1"/>
        <end position="21"/>
    </location>
</feature>
<comment type="caution">
    <text evidence="2">The sequence shown here is derived from an EMBL/GenBank/DDBJ whole genome shotgun (WGS) entry which is preliminary data.</text>
</comment>
<gene>
    <name evidence="2" type="ORF">J0A66_02705</name>
</gene>
<dbReference type="Proteomes" id="UP000664654">
    <property type="component" value="Unassembled WGS sequence"/>
</dbReference>
<proteinExistence type="predicted"/>
<feature type="chain" id="PRO_5037945232" evidence="1">
    <location>
        <begin position="22"/>
        <end position="106"/>
    </location>
</feature>
<organism evidence="2 3">
    <name type="scientific">Bowmanella dokdonensis</name>
    <dbReference type="NCBI Taxonomy" id="751969"/>
    <lineage>
        <taxon>Bacteria</taxon>
        <taxon>Pseudomonadati</taxon>
        <taxon>Pseudomonadota</taxon>
        <taxon>Gammaproteobacteria</taxon>
        <taxon>Alteromonadales</taxon>
        <taxon>Alteromonadaceae</taxon>
        <taxon>Bowmanella</taxon>
    </lineage>
</organism>
<evidence type="ECO:0000313" key="2">
    <source>
        <dbReference type="EMBL" id="MBN7824127.1"/>
    </source>
</evidence>
<name>A0A939DKT1_9ALTE</name>
<reference evidence="2" key="1">
    <citation type="submission" date="2021-03" db="EMBL/GenBank/DDBJ databases">
        <title>novel species isolated from a fishpond in China.</title>
        <authorList>
            <person name="Lu H."/>
            <person name="Cai Z."/>
        </authorList>
    </citation>
    <scope>NUCLEOTIDE SEQUENCE</scope>
    <source>
        <strain evidence="2">JCM 30855</strain>
    </source>
</reference>
<keyword evidence="1" id="KW-0732">Signal</keyword>
<dbReference type="AlphaFoldDB" id="A0A939DKT1"/>
<dbReference type="RefSeq" id="WP_206572219.1">
    <property type="nucleotide sequence ID" value="NZ_JAFKCV010000001.1"/>
</dbReference>
<dbReference type="EMBL" id="JAFKCV010000001">
    <property type="protein sequence ID" value="MBN7824127.1"/>
    <property type="molecule type" value="Genomic_DNA"/>
</dbReference>
<accession>A0A939DKT1</accession>
<evidence type="ECO:0000256" key="1">
    <source>
        <dbReference type="SAM" id="SignalP"/>
    </source>
</evidence>
<protein>
    <submittedName>
        <fullName evidence="2">Uncharacterized protein</fullName>
    </submittedName>
</protein>
<keyword evidence="3" id="KW-1185">Reference proteome</keyword>